<comment type="caution">
    <text evidence="9">The sequence shown here is derived from an EMBL/GenBank/DDBJ whole genome shotgun (WGS) entry which is preliminary data.</text>
</comment>
<dbReference type="AlphaFoldDB" id="A0A2S4ZZJ1"/>
<evidence type="ECO:0000256" key="5">
    <source>
        <dbReference type="PROSITE-ProRule" id="PRU00277"/>
    </source>
</evidence>
<dbReference type="SUPFAM" id="SSF54534">
    <property type="entry name" value="FKBP-like"/>
    <property type="match status" value="1"/>
</dbReference>
<evidence type="ECO:0000313" key="9">
    <source>
        <dbReference type="EMBL" id="POY35761.1"/>
    </source>
</evidence>
<protein>
    <recommendedName>
        <fullName evidence="6">Peptidyl-prolyl cis-trans isomerase</fullName>
        <ecNumber evidence="6">5.2.1.8</ecNumber>
    </recommendedName>
</protein>
<dbReference type="PROSITE" id="PS51257">
    <property type="entry name" value="PROKAR_LIPOPROTEIN"/>
    <property type="match status" value="1"/>
</dbReference>
<organism evidence="9 10">
    <name type="scientific">Solitalea longa</name>
    <dbReference type="NCBI Taxonomy" id="2079460"/>
    <lineage>
        <taxon>Bacteria</taxon>
        <taxon>Pseudomonadati</taxon>
        <taxon>Bacteroidota</taxon>
        <taxon>Sphingobacteriia</taxon>
        <taxon>Sphingobacteriales</taxon>
        <taxon>Sphingobacteriaceae</taxon>
        <taxon>Solitalea</taxon>
    </lineage>
</organism>
<reference evidence="9 10" key="1">
    <citation type="submission" date="2018-01" db="EMBL/GenBank/DDBJ databases">
        <authorList>
            <person name="Gaut B.S."/>
            <person name="Morton B.R."/>
            <person name="Clegg M.T."/>
            <person name="Duvall M.R."/>
        </authorList>
    </citation>
    <scope>NUCLEOTIDE SEQUENCE [LARGE SCALE GENOMIC DNA]</scope>
    <source>
        <strain evidence="9 10">HR-AV</strain>
    </source>
</reference>
<gene>
    <name evidence="9" type="ORF">C3K47_13455</name>
</gene>
<evidence type="ECO:0000256" key="3">
    <source>
        <dbReference type="ARBA" id="ARBA00023110"/>
    </source>
</evidence>
<dbReference type="InterPro" id="IPR046357">
    <property type="entry name" value="PPIase_dom_sf"/>
</dbReference>
<dbReference type="Gene3D" id="3.10.50.40">
    <property type="match status" value="1"/>
</dbReference>
<proteinExistence type="inferred from homology"/>
<evidence type="ECO:0000256" key="4">
    <source>
        <dbReference type="ARBA" id="ARBA00023235"/>
    </source>
</evidence>
<dbReference type="EC" id="5.2.1.8" evidence="6"/>
<dbReference type="Pfam" id="PF00254">
    <property type="entry name" value="FKBP_C"/>
    <property type="match status" value="1"/>
</dbReference>
<evidence type="ECO:0000256" key="7">
    <source>
        <dbReference type="SAM" id="SignalP"/>
    </source>
</evidence>
<dbReference type="PROSITE" id="PS50059">
    <property type="entry name" value="FKBP_PPIASE"/>
    <property type="match status" value="1"/>
</dbReference>
<dbReference type="OrthoDB" id="669809at2"/>
<keyword evidence="3 5" id="KW-0697">Rotamase</keyword>
<accession>A0A2S4ZZJ1</accession>
<feature type="chain" id="PRO_5015703929" description="Peptidyl-prolyl cis-trans isomerase" evidence="7">
    <location>
        <begin position="20"/>
        <end position="161"/>
    </location>
</feature>
<evidence type="ECO:0000259" key="8">
    <source>
        <dbReference type="PROSITE" id="PS50059"/>
    </source>
</evidence>
<dbReference type="GO" id="GO:0003755">
    <property type="term" value="F:peptidyl-prolyl cis-trans isomerase activity"/>
    <property type="evidence" value="ECO:0007669"/>
    <property type="project" value="UniProtKB-UniRule"/>
</dbReference>
<dbReference type="Proteomes" id="UP000236893">
    <property type="component" value="Unassembled WGS sequence"/>
</dbReference>
<feature type="signal peptide" evidence="7">
    <location>
        <begin position="1"/>
        <end position="19"/>
    </location>
</feature>
<comment type="similarity">
    <text evidence="2 6">Belongs to the FKBP-type PPIase family.</text>
</comment>
<dbReference type="PANTHER" id="PTHR43811:SF19">
    <property type="entry name" value="39 KDA FK506-BINDING NUCLEAR PROTEIN"/>
    <property type="match status" value="1"/>
</dbReference>
<dbReference type="RefSeq" id="WP_103789674.1">
    <property type="nucleotide sequence ID" value="NZ_PQVF01000009.1"/>
</dbReference>
<keyword evidence="7" id="KW-0732">Signal</keyword>
<keyword evidence="4 5" id="KW-0413">Isomerase</keyword>
<dbReference type="EMBL" id="PQVF01000009">
    <property type="protein sequence ID" value="POY35761.1"/>
    <property type="molecule type" value="Genomic_DNA"/>
</dbReference>
<comment type="catalytic activity">
    <reaction evidence="1 5 6">
        <text>[protein]-peptidylproline (omega=180) = [protein]-peptidylproline (omega=0)</text>
        <dbReference type="Rhea" id="RHEA:16237"/>
        <dbReference type="Rhea" id="RHEA-COMP:10747"/>
        <dbReference type="Rhea" id="RHEA-COMP:10748"/>
        <dbReference type="ChEBI" id="CHEBI:83833"/>
        <dbReference type="ChEBI" id="CHEBI:83834"/>
        <dbReference type="EC" id="5.2.1.8"/>
    </reaction>
</comment>
<dbReference type="InterPro" id="IPR001179">
    <property type="entry name" value="PPIase_FKBP_dom"/>
</dbReference>
<keyword evidence="10" id="KW-1185">Reference proteome</keyword>
<feature type="domain" description="PPIase FKBP-type" evidence="8">
    <location>
        <begin position="78"/>
        <end position="160"/>
    </location>
</feature>
<evidence type="ECO:0000313" key="10">
    <source>
        <dbReference type="Proteomes" id="UP000236893"/>
    </source>
</evidence>
<evidence type="ECO:0000256" key="6">
    <source>
        <dbReference type="RuleBase" id="RU003915"/>
    </source>
</evidence>
<dbReference type="PANTHER" id="PTHR43811">
    <property type="entry name" value="FKBP-TYPE PEPTIDYL-PROLYL CIS-TRANS ISOMERASE FKPA"/>
    <property type="match status" value="1"/>
</dbReference>
<evidence type="ECO:0000256" key="2">
    <source>
        <dbReference type="ARBA" id="ARBA00006577"/>
    </source>
</evidence>
<name>A0A2S4ZZJ1_9SPHI</name>
<sequence length="161" mass="17427">MKKIIYLLSLLAIAFGFTACLNSNDDYEPYDYAKQLKIDSAIIANYVKANDLDNVIATPSGLKYRIETEGTGNNPTVDSTVTIAYSGYLINGINPFDSSEGATFLLKNLIPAFQLGLPKIKEGGKIKLLVPSGLAYGPYATGKIPANSVLIFNVELQKVDK</sequence>
<evidence type="ECO:0000256" key="1">
    <source>
        <dbReference type="ARBA" id="ARBA00000971"/>
    </source>
</evidence>